<feature type="region of interest" description="Disordered" evidence="1">
    <location>
        <begin position="1"/>
        <end position="112"/>
    </location>
</feature>
<feature type="compositionally biased region" description="Basic and acidic residues" evidence="1">
    <location>
        <begin position="32"/>
        <end position="52"/>
    </location>
</feature>
<dbReference type="PANTHER" id="PTHR39475">
    <property type="entry name" value="CONIDIATION-SPECIFIC PROTEIN 6"/>
    <property type="match status" value="1"/>
</dbReference>
<organism evidence="2">
    <name type="scientific">Rhodotorula toruloides</name>
    <name type="common">Yeast</name>
    <name type="synonym">Rhodosporidium toruloides</name>
    <dbReference type="NCBI Taxonomy" id="5286"/>
    <lineage>
        <taxon>Eukaryota</taxon>
        <taxon>Fungi</taxon>
        <taxon>Dikarya</taxon>
        <taxon>Basidiomycota</taxon>
        <taxon>Pucciniomycotina</taxon>
        <taxon>Microbotryomycetes</taxon>
        <taxon>Sporidiobolales</taxon>
        <taxon>Sporidiobolaceae</taxon>
        <taxon>Rhodotorula</taxon>
    </lineage>
</organism>
<dbReference type="EMBL" id="LK052936">
    <property type="protein sequence ID" value="CDR36109.1"/>
    <property type="molecule type" value="Genomic_DNA"/>
</dbReference>
<sequence length="112" mass="11861">MSTKTQAEAHGGAGDLGEQKPQKGPQPTSDAPRYEEGKENAHDLADSKDERSIANNLAAAKAKEKAEDQKEDSTGYSGVGAAEAHGNKPSRGAQIDAELQKEDEELLKKKSS</sequence>
<dbReference type="AlphaFoldDB" id="A0A061AEW3"/>
<feature type="compositionally biased region" description="Basic and acidic residues" evidence="1">
    <location>
        <begin position="61"/>
        <end position="73"/>
    </location>
</feature>
<dbReference type="OrthoDB" id="2525367at2759"/>
<accession>A0A061AEW3</accession>
<gene>
    <name evidence="2" type="ORF">RHTO0S_01e14422g</name>
</gene>
<name>A0A061AEW3_RHOTO</name>
<dbReference type="PANTHER" id="PTHR39475:SF1">
    <property type="entry name" value="CONIDIATION-SPECIFIC PROTEIN 6"/>
    <property type="match status" value="1"/>
</dbReference>
<reference evidence="2" key="1">
    <citation type="journal article" date="2014" name="Genome Announc.">
        <title>Draft genome sequence of Rhodosporidium toruloides CECT1137, an oleaginous yeast of biotechnological interest.</title>
        <authorList>
            <person name="Morin N."/>
            <person name="Calcas X."/>
            <person name="Devillers H."/>
            <person name="Durrens P."/>
            <person name="Sherman D.J."/>
            <person name="Nicaud J.-M."/>
            <person name="Neuveglise C."/>
        </authorList>
    </citation>
    <scope>NUCLEOTIDE SEQUENCE</scope>
    <source>
        <strain evidence="2">CECT1137</strain>
    </source>
</reference>
<protein>
    <submittedName>
        <fullName evidence="2">RHTO0S01e14422g1_1</fullName>
    </submittedName>
</protein>
<evidence type="ECO:0000256" key="1">
    <source>
        <dbReference type="SAM" id="MobiDB-lite"/>
    </source>
</evidence>
<evidence type="ECO:0000313" key="2">
    <source>
        <dbReference type="EMBL" id="CDR36109.1"/>
    </source>
</evidence>
<proteinExistence type="predicted"/>